<dbReference type="Proteomes" id="UP001501638">
    <property type="component" value="Unassembled WGS sequence"/>
</dbReference>
<evidence type="ECO:0000313" key="3">
    <source>
        <dbReference type="Proteomes" id="UP001501638"/>
    </source>
</evidence>
<dbReference type="EMBL" id="BAAASZ010000003">
    <property type="protein sequence ID" value="GAA2422700.1"/>
    <property type="molecule type" value="Genomic_DNA"/>
</dbReference>
<gene>
    <name evidence="2" type="ORF">GCM10010405_01280</name>
</gene>
<evidence type="ECO:0000256" key="1">
    <source>
        <dbReference type="SAM" id="MobiDB-lite"/>
    </source>
</evidence>
<feature type="region of interest" description="Disordered" evidence="1">
    <location>
        <begin position="1"/>
        <end position="25"/>
    </location>
</feature>
<protein>
    <recommendedName>
        <fullName evidence="4">Transposase</fullName>
    </recommendedName>
</protein>
<proteinExistence type="predicted"/>
<accession>A0ABP5W946</accession>
<name>A0ABP5W946_9ACTN</name>
<comment type="caution">
    <text evidence="2">The sequence shown here is derived from an EMBL/GenBank/DDBJ whole genome shotgun (WGS) entry which is preliminary data.</text>
</comment>
<keyword evidence="3" id="KW-1185">Reference proteome</keyword>
<evidence type="ECO:0008006" key="4">
    <source>
        <dbReference type="Google" id="ProtNLM"/>
    </source>
</evidence>
<reference evidence="3" key="1">
    <citation type="journal article" date="2019" name="Int. J. Syst. Evol. Microbiol.">
        <title>The Global Catalogue of Microorganisms (GCM) 10K type strain sequencing project: providing services to taxonomists for standard genome sequencing and annotation.</title>
        <authorList>
            <consortium name="The Broad Institute Genomics Platform"/>
            <consortium name="The Broad Institute Genome Sequencing Center for Infectious Disease"/>
            <person name="Wu L."/>
            <person name="Ma J."/>
        </authorList>
    </citation>
    <scope>NUCLEOTIDE SEQUENCE [LARGE SCALE GENOMIC DNA]</scope>
    <source>
        <strain evidence="3">JCM 6305</strain>
    </source>
</reference>
<sequence length="62" mass="6662">MADHDCGSLMTVEGPDDGERVKRADGRYDTDISVIQVTKRCKPGVSTVQRARGRPKGEVGCG</sequence>
<organism evidence="2 3">
    <name type="scientific">Streptomyces macrosporus</name>
    <dbReference type="NCBI Taxonomy" id="44032"/>
    <lineage>
        <taxon>Bacteria</taxon>
        <taxon>Bacillati</taxon>
        <taxon>Actinomycetota</taxon>
        <taxon>Actinomycetes</taxon>
        <taxon>Kitasatosporales</taxon>
        <taxon>Streptomycetaceae</taxon>
        <taxon>Streptomyces</taxon>
    </lineage>
</organism>
<evidence type="ECO:0000313" key="2">
    <source>
        <dbReference type="EMBL" id="GAA2422700.1"/>
    </source>
</evidence>